<reference evidence="3 4" key="1">
    <citation type="journal article" date="2018" name="Sci. Data">
        <title>The draft genome sequence of cork oak.</title>
        <authorList>
            <person name="Ramos A.M."/>
            <person name="Usie A."/>
            <person name="Barbosa P."/>
            <person name="Barros P.M."/>
            <person name="Capote T."/>
            <person name="Chaves I."/>
            <person name="Simoes F."/>
            <person name="Abreu I."/>
            <person name="Carrasquinho I."/>
            <person name="Faro C."/>
            <person name="Guimaraes J.B."/>
            <person name="Mendonca D."/>
            <person name="Nobrega F."/>
            <person name="Rodrigues L."/>
            <person name="Saibo N.J.M."/>
            <person name="Varela M.C."/>
            <person name="Egas C."/>
            <person name="Matos J."/>
            <person name="Miguel C.M."/>
            <person name="Oliveira M.M."/>
            <person name="Ricardo C.P."/>
            <person name="Goncalves S."/>
        </authorList>
    </citation>
    <scope>NUCLEOTIDE SEQUENCE [LARGE SCALE GENOMIC DNA]</scope>
    <source>
        <strain evidence="4">cv. HL8</strain>
    </source>
</reference>
<feature type="region of interest" description="Disordered" evidence="1">
    <location>
        <begin position="214"/>
        <end position="247"/>
    </location>
</feature>
<dbReference type="AlphaFoldDB" id="A0AAW0JS08"/>
<sequence>MDNLSALWETFSLTESKGSKYHVEDGDLEGKFLLAVQFFTSRMLNIEAIARTFKLLWHTKRGFEARDMGDHRVLFIFSEKFDVDRVLASEPWSFDKYLVALKPIGRQTEMKGLVHNLPIGCLKLRVAQDIASLAGDVINTGAVDEDYEGSHFLRVRRGHLTHHDKDCLVWLKRKGLLKETDKQFGSWLRASTSNLAKKTVVRVAGYKEEVNEDYGAVPNLDGSDGGDRNELNGLQKNGNNDHHHSTKYEGRVANFDALH</sequence>
<keyword evidence="4" id="KW-1185">Reference proteome</keyword>
<proteinExistence type="predicted"/>
<evidence type="ECO:0000256" key="1">
    <source>
        <dbReference type="SAM" id="MobiDB-lite"/>
    </source>
</evidence>
<evidence type="ECO:0000259" key="2">
    <source>
        <dbReference type="Pfam" id="PF14111"/>
    </source>
</evidence>
<dbReference type="Pfam" id="PF14111">
    <property type="entry name" value="DUF4283"/>
    <property type="match status" value="1"/>
</dbReference>
<dbReference type="InterPro" id="IPR025558">
    <property type="entry name" value="DUF4283"/>
</dbReference>
<dbReference type="Proteomes" id="UP000237347">
    <property type="component" value="Unassembled WGS sequence"/>
</dbReference>
<dbReference type="EMBL" id="PKMF04000474">
    <property type="protein sequence ID" value="KAK7829774.1"/>
    <property type="molecule type" value="Genomic_DNA"/>
</dbReference>
<comment type="caution">
    <text evidence="3">The sequence shown here is derived from an EMBL/GenBank/DDBJ whole genome shotgun (WGS) entry which is preliminary data.</text>
</comment>
<evidence type="ECO:0000313" key="3">
    <source>
        <dbReference type="EMBL" id="KAK7829774.1"/>
    </source>
</evidence>
<name>A0AAW0JS08_QUESU</name>
<organism evidence="3 4">
    <name type="scientific">Quercus suber</name>
    <name type="common">Cork oak</name>
    <dbReference type="NCBI Taxonomy" id="58331"/>
    <lineage>
        <taxon>Eukaryota</taxon>
        <taxon>Viridiplantae</taxon>
        <taxon>Streptophyta</taxon>
        <taxon>Embryophyta</taxon>
        <taxon>Tracheophyta</taxon>
        <taxon>Spermatophyta</taxon>
        <taxon>Magnoliopsida</taxon>
        <taxon>eudicotyledons</taxon>
        <taxon>Gunneridae</taxon>
        <taxon>Pentapetalae</taxon>
        <taxon>rosids</taxon>
        <taxon>fabids</taxon>
        <taxon>Fagales</taxon>
        <taxon>Fagaceae</taxon>
        <taxon>Quercus</taxon>
    </lineage>
</organism>
<accession>A0AAW0JS08</accession>
<feature type="domain" description="DUF4283" evidence="2">
    <location>
        <begin position="36"/>
        <end position="103"/>
    </location>
</feature>
<protein>
    <recommendedName>
        <fullName evidence="2">DUF4283 domain-containing protein</fullName>
    </recommendedName>
</protein>
<gene>
    <name evidence="3" type="ORF">CFP56_028868</name>
</gene>
<evidence type="ECO:0000313" key="4">
    <source>
        <dbReference type="Proteomes" id="UP000237347"/>
    </source>
</evidence>